<protein>
    <submittedName>
        <fullName evidence="1">Uncharacterized protein</fullName>
    </submittedName>
</protein>
<dbReference type="EMBL" id="SEWT01000025">
    <property type="protein sequence ID" value="RYU28559.1"/>
    <property type="molecule type" value="Genomic_DNA"/>
</dbReference>
<evidence type="ECO:0000313" key="1">
    <source>
        <dbReference type="EMBL" id="RYU28559.1"/>
    </source>
</evidence>
<gene>
    <name evidence="1" type="ORF">EU507_16800</name>
</gene>
<comment type="caution">
    <text evidence="1">The sequence shown here is derived from an EMBL/GenBank/DDBJ whole genome shotgun (WGS) entry which is preliminary data.</text>
</comment>
<sequence>MRSAEGCRLVLGRSAFRLPNLALSRLPTVKLSISAKAETPNSPPSKNRLNNDCLKLVNVLAFC</sequence>
<name>A0A8B3RR39_ENTFL</name>
<accession>A0A8B3RR39</accession>
<dbReference type="AlphaFoldDB" id="A0A8B3RR39"/>
<reference evidence="1 2" key="1">
    <citation type="submission" date="2019-02" db="EMBL/GenBank/DDBJ databases">
        <title>From farm to fork: dissemination of Tn554::fexA-optrA in linezolid-resistant Enterococcus faecalis clones from chicken feces and meat in Tunisia.</title>
        <authorList>
            <person name="Tedim A.P."/>
            <person name="Elghaieb H."/>
            <person name="Abbassi M.S."/>
            <person name="Novais C."/>
            <person name="Hassen A."/>
            <person name="Peixe L."/>
            <person name="Freitas A.R."/>
        </authorList>
    </citation>
    <scope>NUCLEOTIDE SEQUENCE [LARGE SCALE GENOMIC DNA]</scope>
    <source>
        <strain evidence="1 2">728T</strain>
    </source>
</reference>
<dbReference type="Proteomes" id="UP000292223">
    <property type="component" value="Unassembled WGS sequence"/>
</dbReference>
<proteinExistence type="predicted"/>
<evidence type="ECO:0000313" key="2">
    <source>
        <dbReference type="Proteomes" id="UP000292223"/>
    </source>
</evidence>
<organism evidence="1 2">
    <name type="scientific">Enterococcus faecalis</name>
    <name type="common">Streptococcus faecalis</name>
    <dbReference type="NCBI Taxonomy" id="1351"/>
    <lineage>
        <taxon>Bacteria</taxon>
        <taxon>Bacillati</taxon>
        <taxon>Bacillota</taxon>
        <taxon>Bacilli</taxon>
        <taxon>Lactobacillales</taxon>
        <taxon>Enterococcaceae</taxon>
        <taxon>Enterococcus</taxon>
    </lineage>
</organism>